<accession>A0A1W2TFI5</accession>
<sequence>MSSRLGLAPRPGPTPRKFMIPAQDSRHRIACLALYRTLLRLAPQVSLPPDLAEGWGSGKNPIAIHIRRAFRRNVADTSVRIVQPALRAGYRMISVLQPAAASTSSDEHHQITSFLRGRLEERQRSLANRPSQEKPKPGTPRPGYLPLLVNVTPAPTPSNPNPRPRYDIPHRPRPQSELGGTGRRKIPRLDMASEIPFLRFSKPQPVVLSRVLGGKVRRRSERAIKVGILREEALPEARLEDQWERAMARLAADEASKRGVGIGPDRNEPLYAHTIQEYGIRELNTILTKERLDLIARAEAMSRLIQEEKALAAEEAIQRAADKRARWEARMLDLHGEAWRDLFPNLKESGRGRDGGDAHPN</sequence>
<evidence type="ECO:0000256" key="1">
    <source>
        <dbReference type="SAM" id="MobiDB-lite"/>
    </source>
</evidence>
<dbReference type="AlphaFoldDB" id="A0A1W2TFI5"/>
<dbReference type="EMBL" id="DF977466">
    <property type="protein sequence ID" value="GAP86817.1"/>
    <property type="molecule type" value="Genomic_DNA"/>
</dbReference>
<reference evidence="2" key="1">
    <citation type="submission" date="2016-03" db="EMBL/GenBank/DDBJ databases">
        <title>Draft genome sequence of Rosellinia necatrix.</title>
        <authorList>
            <person name="Kanematsu S."/>
        </authorList>
    </citation>
    <scope>NUCLEOTIDE SEQUENCE [LARGE SCALE GENOMIC DNA]</scope>
    <source>
        <strain evidence="2">W97</strain>
    </source>
</reference>
<evidence type="ECO:0000313" key="2">
    <source>
        <dbReference type="EMBL" id="GAP86817.1"/>
    </source>
</evidence>
<gene>
    <name evidence="2" type="ORF">SAMD00023353_2100540</name>
</gene>
<dbReference type="Proteomes" id="UP000054516">
    <property type="component" value="Unassembled WGS sequence"/>
</dbReference>
<proteinExistence type="predicted"/>
<evidence type="ECO:0000313" key="3">
    <source>
        <dbReference type="Proteomes" id="UP000054516"/>
    </source>
</evidence>
<dbReference type="OrthoDB" id="3925971at2759"/>
<keyword evidence="3" id="KW-1185">Reference proteome</keyword>
<organism evidence="2">
    <name type="scientific">Rosellinia necatrix</name>
    <name type="common">White root-rot fungus</name>
    <dbReference type="NCBI Taxonomy" id="77044"/>
    <lineage>
        <taxon>Eukaryota</taxon>
        <taxon>Fungi</taxon>
        <taxon>Dikarya</taxon>
        <taxon>Ascomycota</taxon>
        <taxon>Pezizomycotina</taxon>
        <taxon>Sordariomycetes</taxon>
        <taxon>Xylariomycetidae</taxon>
        <taxon>Xylariales</taxon>
        <taxon>Xylariaceae</taxon>
        <taxon>Rosellinia</taxon>
    </lineage>
</organism>
<feature type="compositionally biased region" description="Pro residues" evidence="1">
    <location>
        <begin position="154"/>
        <end position="163"/>
    </location>
</feature>
<dbReference type="STRING" id="77044.A0A1W2TFI5"/>
<name>A0A1W2TFI5_ROSNE</name>
<protein>
    <submittedName>
        <fullName evidence="2">Putative ubiquitin-conjugating enzyme protein</fullName>
    </submittedName>
</protein>
<feature type="region of interest" description="Disordered" evidence="1">
    <location>
        <begin position="124"/>
        <end position="185"/>
    </location>
</feature>
<dbReference type="OMA" id="KKSTQHR"/>